<dbReference type="PANTHER" id="PTHR43190">
    <property type="entry name" value="N-ACETYL-D-GLUCOSAMINE KINASE"/>
    <property type="match status" value="1"/>
</dbReference>
<organism evidence="1 2">
    <name type="scientific">Hoylesella nanceiensis</name>
    <dbReference type="NCBI Taxonomy" id="425941"/>
    <lineage>
        <taxon>Bacteria</taxon>
        <taxon>Pseudomonadati</taxon>
        <taxon>Bacteroidota</taxon>
        <taxon>Bacteroidia</taxon>
        <taxon>Bacteroidales</taxon>
        <taxon>Prevotellaceae</taxon>
        <taxon>Hoylesella</taxon>
    </lineage>
</organism>
<dbReference type="EMBL" id="JAHXCT010000002">
    <property type="protein sequence ID" value="MBW4768953.1"/>
    <property type="molecule type" value="Genomic_DNA"/>
</dbReference>
<dbReference type="CDD" id="cd24079">
    <property type="entry name" value="ASKHA_NBD_PG1100-like"/>
    <property type="match status" value="1"/>
</dbReference>
<reference evidence="1 2" key="1">
    <citation type="submission" date="2021-07" db="EMBL/GenBank/DDBJ databases">
        <title>Genomic diversity and antimicrobial resistance of Prevotella spp. isolated from chronic lung disease airways.</title>
        <authorList>
            <person name="Webb K.A."/>
            <person name="Olagoke O.S."/>
            <person name="Baird T."/>
            <person name="Neill J."/>
            <person name="Pham A."/>
            <person name="Wells T.J."/>
            <person name="Ramsay K.A."/>
            <person name="Bell S.C."/>
            <person name="Sarovich D.S."/>
            <person name="Price E.P."/>
        </authorList>
    </citation>
    <scope>NUCLEOTIDE SEQUENCE [LARGE SCALE GENOMIC DNA]</scope>
    <source>
        <strain evidence="1 2">SCHI0011.S.12</strain>
    </source>
</reference>
<comment type="caution">
    <text evidence="1">The sequence shown here is derived from an EMBL/GenBank/DDBJ whole genome shotgun (WGS) entry which is preliminary data.</text>
</comment>
<keyword evidence="2" id="KW-1185">Reference proteome</keyword>
<dbReference type="RefSeq" id="WP_219480248.1">
    <property type="nucleotide sequence ID" value="NZ_JABZTD010000145.1"/>
</dbReference>
<evidence type="ECO:0000313" key="2">
    <source>
        <dbReference type="Proteomes" id="UP000788426"/>
    </source>
</evidence>
<evidence type="ECO:0008006" key="3">
    <source>
        <dbReference type="Google" id="ProtNLM"/>
    </source>
</evidence>
<protein>
    <recommendedName>
        <fullName evidence="3">ATPase</fullName>
    </recommendedName>
</protein>
<sequence length="288" mass="31718">MILIADSGSTKTTWVGVEHAKEVFRKDRGGLNPVIQSHDEIEREVEQLAMSVACEGCVVEAIYFYGAGCNAMFVGVMEELLKRYFGENVKLEVNSDLLGAARAVCGNADGVACILGTGSNSCLFLNGEIVQNTPALGFILGDEGSGADLGKRFLNGILKGSLPQSIRDEFLEEYELSVATIISKVYKEAMPNRFLASFAPFIKSHLHEKAVRELVVEAFVQYLQRNITPYKRADLGLGVVGSVGYHFQNELKEAADRLQLKIAKIIKAPIEELVNYHIETQKQHFCNI</sequence>
<proteinExistence type="predicted"/>
<dbReference type="Proteomes" id="UP000788426">
    <property type="component" value="Unassembled WGS sequence"/>
</dbReference>
<gene>
    <name evidence="1" type="ORF">KZO38_04165</name>
</gene>
<name>A0ABS6YBL3_9BACT</name>
<evidence type="ECO:0000313" key="1">
    <source>
        <dbReference type="EMBL" id="MBW4768953.1"/>
    </source>
</evidence>
<accession>A0ABS6YBL3</accession>
<dbReference type="InterPro" id="IPR052519">
    <property type="entry name" value="Euk-type_GlcNAc_Kinase"/>
</dbReference>
<dbReference type="PANTHER" id="PTHR43190:SF3">
    <property type="entry name" value="N-ACETYL-D-GLUCOSAMINE KINASE"/>
    <property type="match status" value="1"/>
</dbReference>